<dbReference type="Proteomes" id="UP000578112">
    <property type="component" value="Unassembled WGS sequence"/>
</dbReference>
<dbReference type="NCBIfam" id="TIGR03696">
    <property type="entry name" value="Rhs_assc_core"/>
    <property type="match status" value="1"/>
</dbReference>
<name>A0A7W7I642_9ACTN</name>
<feature type="compositionally biased region" description="Basic and acidic residues" evidence="2">
    <location>
        <begin position="1"/>
        <end position="13"/>
    </location>
</feature>
<feature type="region of interest" description="Disordered" evidence="2">
    <location>
        <begin position="763"/>
        <end position="788"/>
    </location>
</feature>
<sequence>MDEEAREARRPKTEQMASVPVAAGKMEASLPDPADGPPEKVDWPDPAVATVKAQAPGGTAAKVAPAAATGEPGGLPIKVTAPQTPSTIRVEVLDRATTEKAGVDGVLLSVTRADSTTAAVGVDLELNYAAFAHAYGGDWASRLRVNSLPACALTTPDVPECRTGTALDTRNDLEGESLVARVSAPPAPALKSKASTASALSAAASAGTVGLLSVSAGASGGSGSYAATSLAPSGSWQNSGNTGGFSWSYPLRVPPALAGPSPQLAFGYSSASVDGRTGSTNNQPSIVGEGFDMSVGFIERSFKSCNDDGHDEAGEQKYDLCYVSDNATMSFAGRSGELVKKSGNEWRLKSDDGTRITKETGGFNDDNNDEYWLVTTTEGTRYYFGKGKRSAADAENTNSSWEVPVYGDDKDEPCHQDTFKESRCKQTWRWNLDYVVDTHGNSMTYYWGTETNRYGANRDDVSVSYDRGGYLKRIEYGERAGAENDTKAPAQVVFSVAERCKGADEDCEAGDLKKDTATRWPDVPFDQICTDDESCEEQWSPTFFTRKRLSTVTTQVLGKDGGYDNVDVWSLDHSYPDPADASTASLWLDSITHIGKGSGSSITLPKTVFQSIALENRVDRDGDDRLPFKKFRIRAIQSESGGITSVNYTSAECTPAEVKTLDPATNSRPCYPSFWSKEGQIGEKEDWFHKYLVESVVEDDRTGNSVDKVTRYEYLGGAAWHYDDSEIAKAKSKTWGQFRGYKTVRTITGATGSAQLRTESTYLRGMNNDRESKDGGKKSVSVTATDGTEVTDHDRYQGFLLEQRTFDGVSGPEVNGLVNTPWLSEPTATEGSDEALLLSIGKTTSRTALDGGRVRRTSVAHEYDGYGMLKWSSDAGDLDVADDQACTRYWYNRNTDKTILTLVSRVQTVAVACDRTPAMPADSISDVLTYYDKGAFEDTPSKGDVTRTDQLESFAGSSPRYLKVAETTYDAYGRLRFSYDADMNETETAYTPASGGPVTGMKVTDPAGLSTTTTVDPAWGLVTQTKDANGQRTLLRYDALGRLNKVWLAGRTDADVPDIEHTYNIRVDGPVAVTTKTLTPNDGVRTTHQLYDGLLRSLQSQSPTPNLGRIIKSTTYDSRGLAIAQVGPFYNKDAPDTNFADTSKSAEGVPTATETEYDAVGRTRAEIFKVAGTEKWRTSTSYHGDHTDVIPPKGETPFSSYTNAQGKTTKLLEFKGATPSGDADTTLYAYDKADRLSQVTDASGNVWKYGYDLLGRRTSTQDPDAGETTTKYNKLDQVETATDGRGRTLGYSYDVLGRPTLLEEVPATPGAARIKLASWTYDTAIMGKGQVATSTRHVGTSEYKSAVSEYDVAGRPKKTTVTIPAVENKLAGTYTFGSTYNVDGSPDEASVPAAGDLPAETVRTGYNAFGLPSFTSGTTGYVRSTSYSNLGEPLQLTLGTSSASKQTWLTYGYEAGTRRMNNVMVDREIVTGNDANVTYAYDSAGNILSIADKPTTSGAKADVQCFQYDYLRRLKEAWAQGTDCAAAPSVAVLGGAAPYWQSFAYNAAGDRTEEVNHRTTAAGVDVKKVYKPYGAGKKPAHAVERTETTTSGSTATAVDTFGYDLSGNTTKRALAGKDAEEYRWDAEGRLSEVLKAGKTTASFLYDAAGSRLIRRDLVNKSVTLYLDGTEIKLDTSNADVTKQTTTACRYYGHNGQVVAVRTKAGVTWLAGGQNGTAEIAVNAADSKIIQRRTLPFGGVRGSAGTWPGEKGFVGGTLDAVTGLTHIGAREYDPATGRFLSVDPVIDFGDPQQLNAYAYGRNNPFAYPDPTGMWWGWSNVGHLALDVVGLVPVFGEVADGINGCWYLAEGNYVDAGLSFASMIPVAGYGASAAKGLKYADEAVDAIDVAVDTVKAADKAKDATTAAKNIVPPSTPKPRPPPKPAPPAKPKDPPKAAKDTSPGKPDAGKPDKPKKGDEGDDPDFVEIYKAPAKGATKKIKDNGFQPADYPGTPGAPQGMPDGSAYFGMGNYGKKIAESYRGRAGYDGSLMRIRIPKAEFEKFFRENVGNYDGILDAEVAIPKTKFDILNRYKPEWL</sequence>
<feature type="compositionally biased region" description="Basic and acidic residues" evidence="2">
    <location>
        <begin position="1944"/>
        <end position="1955"/>
    </location>
</feature>
<reference evidence="4 5" key="1">
    <citation type="submission" date="2020-08" db="EMBL/GenBank/DDBJ databases">
        <title>Sequencing the genomes of 1000 actinobacteria strains.</title>
        <authorList>
            <person name="Klenk H.-P."/>
        </authorList>
    </citation>
    <scope>NUCLEOTIDE SEQUENCE [LARGE SCALE GENOMIC DNA]</scope>
    <source>
        <strain evidence="4 5">DSM 43149</strain>
    </source>
</reference>
<dbReference type="PANTHER" id="PTHR32305:SF17">
    <property type="entry name" value="TRNA NUCLEASE WAPA"/>
    <property type="match status" value="1"/>
</dbReference>
<feature type="compositionally biased region" description="Basic and acidic residues" evidence="2">
    <location>
        <begin position="1927"/>
        <end position="1936"/>
    </location>
</feature>
<comment type="caution">
    <text evidence="4">The sequence shown here is derived from an EMBL/GenBank/DDBJ whole genome shotgun (WGS) entry which is preliminary data.</text>
</comment>
<evidence type="ECO:0000256" key="2">
    <source>
        <dbReference type="SAM" id="MobiDB-lite"/>
    </source>
</evidence>
<accession>A0A7W7I642</accession>
<dbReference type="InterPro" id="IPR006530">
    <property type="entry name" value="YD"/>
</dbReference>
<evidence type="ECO:0000259" key="3">
    <source>
        <dbReference type="Pfam" id="PF25023"/>
    </source>
</evidence>
<protein>
    <submittedName>
        <fullName evidence="4">RHS repeat-associated protein</fullName>
    </submittedName>
</protein>
<keyword evidence="1" id="KW-0677">Repeat</keyword>
<feature type="region of interest" description="Disordered" evidence="2">
    <location>
        <begin position="1179"/>
        <end position="1198"/>
    </location>
</feature>
<dbReference type="InterPro" id="IPR050708">
    <property type="entry name" value="T6SS_VgrG/RHS"/>
</dbReference>
<feature type="region of interest" description="Disordered" evidence="2">
    <location>
        <begin position="1899"/>
        <end position="1962"/>
    </location>
</feature>
<evidence type="ECO:0000256" key="1">
    <source>
        <dbReference type="ARBA" id="ARBA00022737"/>
    </source>
</evidence>
<feature type="compositionally biased region" description="Basic and acidic residues" evidence="2">
    <location>
        <begin position="1179"/>
        <end position="1188"/>
    </location>
</feature>
<dbReference type="Gene3D" id="2.180.10.10">
    <property type="entry name" value="RHS repeat-associated core"/>
    <property type="match status" value="2"/>
</dbReference>
<dbReference type="Pfam" id="PF05593">
    <property type="entry name" value="RHS_repeat"/>
    <property type="match status" value="2"/>
</dbReference>
<dbReference type="Pfam" id="PF25023">
    <property type="entry name" value="TEN_YD-shell"/>
    <property type="match status" value="1"/>
</dbReference>
<dbReference type="CDD" id="cd20745">
    <property type="entry name" value="FIX_RhsA_AHH_HNH-like"/>
    <property type="match status" value="1"/>
</dbReference>
<organism evidence="4 5">
    <name type="scientific">Actinoplanes digitatis</name>
    <dbReference type="NCBI Taxonomy" id="1868"/>
    <lineage>
        <taxon>Bacteria</taxon>
        <taxon>Bacillati</taxon>
        <taxon>Actinomycetota</taxon>
        <taxon>Actinomycetes</taxon>
        <taxon>Micromonosporales</taxon>
        <taxon>Micromonosporaceae</taxon>
        <taxon>Actinoplanes</taxon>
    </lineage>
</organism>
<dbReference type="InterPro" id="IPR022385">
    <property type="entry name" value="Rhs_assc_core"/>
</dbReference>
<feature type="compositionally biased region" description="Pro residues" evidence="2">
    <location>
        <begin position="1911"/>
        <end position="1926"/>
    </location>
</feature>
<keyword evidence="5" id="KW-1185">Reference proteome</keyword>
<dbReference type="RefSeq" id="WP_184998083.1">
    <property type="nucleotide sequence ID" value="NZ_BOMK01000040.1"/>
</dbReference>
<evidence type="ECO:0000313" key="4">
    <source>
        <dbReference type="EMBL" id="MBB4767011.1"/>
    </source>
</evidence>
<evidence type="ECO:0000313" key="5">
    <source>
        <dbReference type="Proteomes" id="UP000578112"/>
    </source>
</evidence>
<feature type="compositionally biased region" description="Basic and acidic residues" evidence="2">
    <location>
        <begin position="767"/>
        <end position="777"/>
    </location>
</feature>
<dbReference type="NCBIfam" id="TIGR01643">
    <property type="entry name" value="YD_repeat_2x"/>
    <property type="match status" value="1"/>
</dbReference>
<dbReference type="PANTHER" id="PTHR32305">
    <property type="match status" value="1"/>
</dbReference>
<dbReference type="InterPro" id="IPR056823">
    <property type="entry name" value="TEN-like_YD-shell"/>
</dbReference>
<gene>
    <name evidence="4" type="ORF">BJ971_007567</name>
</gene>
<dbReference type="EMBL" id="JACHNH010000001">
    <property type="protein sequence ID" value="MBB4767011.1"/>
    <property type="molecule type" value="Genomic_DNA"/>
</dbReference>
<feature type="domain" description="Teneurin-like YD-shell" evidence="3">
    <location>
        <begin position="1599"/>
        <end position="1803"/>
    </location>
</feature>
<proteinExistence type="predicted"/>
<dbReference type="InterPro" id="IPR031325">
    <property type="entry name" value="RHS_repeat"/>
</dbReference>
<feature type="region of interest" description="Disordered" evidence="2">
    <location>
        <begin position="1"/>
        <end position="44"/>
    </location>
</feature>